<dbReference type="SUPFAM" id="SSF50370">
    <property type="entry name" value="Ricin B-like lectins"/>
    <property type="match status" value="1"/>
</dbReference>
<dbReference type="Gene3D" id="2.80.10.50">
    <property type="match status" value="2"/>
</dbReference>
<dbReference type="RefSeq" id="WP_344374368.1">
    <property type="nucleotide sequence ID" value="NZ_BAAASQ010000008.1"/>
</dbReference>
<gene>
    <name evidence="3" type="ORF">ACFPFX_30355</name>
</gene>
<dbReference type="SMART" id="SM00458">
    <property type="entry name" value="RICIN"/>
    <property type="match status" value="1"/>
</dbReference>
<feature type="signal peptide" evidence="1">
    <location>
        <begin position="1"/>
        <end position="27"/>
    </location>
</feature>
<dbReference type="InterPro" id="IPR000772">
    <property type="entry name" value="Ricin_B_lectin"/>
</dbReference>
<feature type="domain" description="Ricin B lectin" evidence="2">
    <location>
        <begin position="109"/>
        <end position="236"/>
    </location>
</feature>
<proteinExistence type="predicted"/>
<feature type="chain" id="PRO_5046713625" evidence="1">
    <location>
        <begin position="28"/>
        <end position="237"/>
    </location>
</feature>
<evidence type="ECO:0000259" key="2">
    <source>
        <dbReference type="SMART" id="SM00458"/>
    </source>
</evidence>
<dbReference type="EMBL" id="JBHSIZ010000036">
    <property type="protein sequence ID" value="MFC4960609.1"/>
    <property type="molecule type" value="Genomic_DNA"/>
</dbReference>
<dbReference type="CDD" id="cd23451">
    <property type="entry name" value="beta-trefoil_Ricin_laminarinase"/>
    <property type="match status" value="1"/>
</dbReference>
<evidence type="ECO:0000313" key="3">
    <source>
        <dbReference type="EMBL" id="MFC4960609.1"/>
    </source>
</evidence>
<dbReference type="Proteomes" id="UP001595834">
    <property type="component" value="Unassembled WGS sequence"/>
</dbReference>
<keyword evidence="1" id="KW-0732">Signal</keyword>
<accession>A0ABV9UWE3</accession>
<name>A0ABV9UWE3_9ACTN</name>
<reference evidence="4" key="1">
    <citation type="journal article" date="2019" name="Int. J. Syst. Evol. Microbiol.">
        <title>The Global Catalogue of Microorganisms (GCM) 10K type strain sequencing project: providing services to taxonomists for standard genome sequencing and annotation.</title>
        <authorList>
            <consortium name="The Broad Institute Genomics Platform"/>
            <consortium name="The Broad Institute Genome Sequencing Center for Infectious Disease"/>
            <person name="Wu L."/>
            <person name="Ma J."/>
        </authorList>
    </citation>
    <scope>NUCLEOTIDE SEQUENCE [LARGE SCALE GENOMIC DNA]</scope>
    <source>
        <strain evidence="4">CCM 7224</strain>
    </source>
</reference>
<evidence type="ECO:0000313" key="4">
    <source>
        <dbReference type="Proteomes" id="UP001595834"/>
    </source>
</evidence>
<evidence type="ECO:0000256" key="1">
    <source>
        <dbReference type="SAM" id="SignalP"/>
    </source>
</evidence>
<keyword evidence="4" id="KW-1185">Reference proteome</keyword>
<dbReference type="PROSITE" id="PS50231">
    <property type="entry name" value="RICIN_B_LECTIN"/>
    <property type="match status" value="1"/>
</dbReference>
<comment type="caution">
    <text evidence="3">The sequence shown here is derived from an EMBL/GenBank/DDBJ whole genome shotgun (WGS) entry which is preliminary data.</text>
</comment>
<organism evidence="3 4">
    <name type="scientific">Streptomyces mauvecolor</name>
    <dbReference type="NCBI Taxonomy" id="58345"/>
    <lineage>
        <taxon>Bacteria</taxon>
        <taxon>Bacillati</taxon>
        <taxon>Actinomycetota</taxon>
        <taxon>Actinomycetes</taxon>
        <taxon>Kitasatosporales</taxon>
        <taxon>Streptomycetaceae</taxon>
        <taxon>Streptomyces</taxon>
    </lineage>
</organism>
<dbReference type="Pfam" id="PF00652">
    <property type="entry name" value="Ricin_B_lectin"/>
    <property type="match status" value="1"/>
</dbReference>
<dbReference type="InterPro" id="IPR035992">
    <property type="entry name" value="Ricin_B-like_lectins"/>
</dbReference>
<protein>
    <submittedName>
        <fullName evidence="3">Ricin-type beta-trefoil lectin domain protein</fullName>
    </submittedName>
</protein>
<sequence>MRRTAAALLTALLAICAAVVLPGTAQAASSPGSCTTAYGGPMGSATCRGVAPGTQWRAVVGCFYIVSGQPVPFQVVGNIVTGDGTSTGACTGASYATKYIDAVVVGIAGSQGRLVGYGGKCVDIRSGKTTVATPVQVYDCNGTGAQWWTMGQDNTVRALGMCLNVVWGRSENGTKVEIYDCVPGSQSEQWVPQADGSLKNILTGKCLDDLGFNTANGTQLGIWDCNGLANQKWVLTP</sequence>